<gene>
    <name evidence="1" type="ORF">EGR_05900</name>
</gene>
<dbReference type="CTD" id="36341615"/>
<dbReference type="KEGG" id="egl:EGR_05900"/>
<sequence length="123" mass="13994">MTDNNTLMKGKESTLDRSSKVVVEEGLERLMKRVIHTSLSTSIADWEDGGIASLLSRTMGIHHHVNSMNPFSYHLCHLEDDDILNRRTKSSSHQPIHPVHSIDGTPGFHCIKAKYHRQLERIL</sequence>
<proteinExistence type="predicted"/>
<comment type="caution">
    <text evidence="1">The sequence shown here is derived from an EMBL/GenBank/DDBJ whole genome shotgun (WGS) entry which is preliminary data.</text>
</comment>
<keyword evidence="2" id="KW-1185">Reference proteome</keyword>
<accession>W6UM05</accession>
<dbReference type="GeneID" id="36341615"/>
<protein>
    <submittedName>
        <fullName evidence="1">Uncharacterized protein</fullName>
    </submittedName>
</protein>
<dbReference type="Proteomes" id="UP000019149">
    <property type="component" value="Unassembled WGS sequence"/>
</dbReference>
<evidence type="ECO:0000313" key="2">
    <source>
        <dbReference type="Proteomes" id="UP000019149"/>
    </source>
</evidence>
<organism evidence="1 2">
    <name type="scientific">Echinococcus granulosus</name>
    <name type="common">Hydatid tapeworm</name>
    <dbReference type="NCBI Taxonomy" id="6210"/>
    <lineage>
        <taxon>Eukaryota</taxon>
        <taxon>Metazoa</taxon>
        <taxon>Spiralia</taxon>
        <taxon>Lophotrochozoa</taxon>
        <taxon>Platyhelminthes</taxon>
        <taxon>Cestoda</taxon>
        <taxon>Eucestoda</taxon>
        <taxon>Cyclophyllidea</taxon>
        <taxon>Taeniidae</taxon>
        <taxon>Echinococcus</taxon>
        <taxon>Echinococcus granulosus group</taxon>
    </lineage>
</organism>
<dbReference type="EMBL" id="APAU02000048">
    <property type="protein sequence ID" value="EUB59172.1"/>
    <property type="molecule type" value="Genomic_DNA"/>
</dbReference>
<dbReference type="RefSeq" id="XP_024350368.1">
    <property type="nucleotide sequence ID" value="XM_024495149.1"/>
</dbReference>
<evidence type="ECO:0000313" key="1">
    <source>
        <dbReference type="EMBL" id="EUB59172.1"/>
    </source>
</evidence>
<dbReference type="AlphaFoldDB" id="W6UM05"/>
<name>W6UM05_ECHGR</name>
<reference evidence="1 2" key="1">
    <citation type="journal article" date="2013" name="Nat. Genet.">
        <title>The genome of the hydatid tapeworm Echinococcus granulosus.</title>
        <authorList>
            <person name="Zheng H."/>
            <person name="Zhang W."/>
            <person name="Zhang L."/>
            <person name="Zhang Z."/>
            <person name="Li J."/>
            <person name="Lu G."/>
            <person name="Zhu Y."/>
            <person name="Wang Y."/>
            <person name="Huang Y."/>
            <person name="Liu J."/>
            <person name="Kang H."/>
            <person name="Chen J."/>
            <person name="Wang L."/>
            <person name="Chen A."/>
            <person name="Yu S."/>
            <person name="Gao Z."/>
            <person name="Jin L."/>
            <person name="Gu W."/>
            <person name="Wang Z."/>
            <person name="Zhao L."/>
            <person name="Shi B."/>
            <person name="Wen H."/>
            <person name="Lin R."/>
            <person name="Jones M.K."/>
            <person name="Brejova B."/>
            <person name="Vinar T."/>
            <person name="Zhao G."/>
            <person name="McManus D.P."/>
            <person name="Chen Z."/>
            <person name="Zhou Y."/>
            <person name="Wang S."/>
        </authorList>
    </citation>
    <scope>NUCLEOTIDE SEQUENCE [LARGE SCALE GENOMIC DNA]</scope>
</reference>